<dbReference type="AlphaFoldDB" id="A0A1G6EAY8"/>
<dbReference type="EMBL" id="FMXQ01000011">
    <property type="protein sequence ID" value="SDB54510.1"/>
    <property type="molecule type" value="Genomic_DNA"/>
</dbReference>
<dbReference type="Proteomes" id="UP000199071">
    <property type="component" value="Unassembled WGS sequence"/>
</dbReference>
<evidence type="ECO:0000313" key="3">
    <source>
        <dbReference type="EMBL" id="SDB54510.1"/>
    </source>
</evidence>
<evidence type="ECO:0000256" key="2">
    <source>
        <dbReference type="ARBA" id="ARBA00022764"/>
    </source>
</evidence>
<evidence type="ECO:0000256" key="1">
    <source>
        <dbReference type="ARBA" id="ARBA00022729"/>
    </source>
</evidence>
<dbReference type="STRING" id="665467.SAMN02982931_04298"/>
<organism evidence="3 4">
    <name type="scientific">Bauldia litoralis</name>
    <dbReference type="NCBI Taxonomy" id="665467"/>
    <lineage>
        <taxon>Bacteria</taxon>
        <taxon>Pseudomonadati</taxon>
        <taxon>Pseudomonadota</taxon>
        <taxon>Alphaproteobacteria</taxon>
        <taxon>Hyphomicrobiales</taxon>
        <taxon>Kaistiaceae</taxon>
        <taxon>Bauldia</taxon>
    </lineage>
</organism>
<name>A0A1G6EAY8_9HYPH</name>
<keyword evidence="4" id="KW-1185">Reference proteome</keyword>
<dbReference type="PANTHER" id="PTHR30222:SF17">
    <property type="entry name" value="SPERMIDINE_PUTRESCINE-BINDING PERIPLASMIC PROTEIN"/>
    <property type="match status" value="1"/>
</dbReference>
<keyword evidence="1" id="KW-0732">Signal</keyword>
<protein>
    <submittedName>
        <fullName evidence="3">Spermidine/putrescine-binding protein</fullName>
    </submittedName>
</protein>
<proteinExistence type="predicted"/>
<reference evidence="3 4" key="1">
    <citation type="submission" date="2016-10" db="EMBL/GenBank/DDBJ databases">
        <authorList>
            <person name="de Groot N.N."/>
        </authorList>
    </citation>
    <scope>NUCLEOTIDE SEQUENCE [LARGE SCALE GENOMIC DNA]</scope>
    <source>
        <strain evidence="3 4">ATCC 35022</strain>
    </source>
</reference>
<sequence length="396" mass="43651">MSIKKTRDGKISRRTVIKGAAMGAAAFAAPSLILGGIRKARAAEGTIRMMGGPTVALEDWSLFEKETGLKMEFTPFHVDDVGALYNEILVNEAGERFDLINTLAGVQKNLVQQGMVAELDTAKLKNYAAISDTIKRSPVLYAGDNKDWSVPLYYNADSFGYFPEKLGLPRPPDALDWDLLLNSEQTLGQTALDGDNIALMIGGMYLKNRGLAEIGDPANMTASEVNTAANFMIERKQAGQFRALWKTYDEQVANFVNGEVLVQRCWEPAVKEAKAKGLDVEYATCKDFHINWMHATFIPVQAAERDNLDEIYTAIDWFLGGSYAAELAVLRGYTGSRMDLGLAFASDNDWPQDKIAQIEANIVKVDTKFSNPDFWIGGAPDDLAAYDAEMARFRNA</sequence>
<dbReference type="InterPro" id="IPR006059">
    <property type="entry name" value="SBP"/>
</dbReference>
<dbReference type="PROSITE" id="PS51318">
    <property type="entry name" value="TAT"/>
    <property type="match status" value="1"/>
</dbReference>
<dbReference type="Gene3D" id="3.40.190.10">
    <property type="entry name" value="Periplasmic binding protein-like II"/>
    <property type="match status" value="2"/>
</dbReference>
<dbReference type="PANTHER" id="PTHR30222">
    <property type="entry name" value="SPERMIDINE/PUTRESCINE-BINDING PERIPLASMIC PROTEIN"/>
    <property type="match status" value="1"/>
</dbReference>
<evidence type="ECO:0000313" key="4">
    <source>
        <dbReference type="Proteomes" id="UP000199071"/>
    </source>
</evidence>
<dbReference type="InterPro" id="IPR006311">
    <property type="entry name" value="TAT_signal"/>
</dbReference>
<dbReference type="SUPFAM" id="SSF53850">
    <property type="entry name" value="Periplasmic binding protein-like II"/>
    <property type="match status" value="1"/>
</dbReference>
<dbReference type="Pfam" id="PF13416">
    <property type="entry name" value="SBP_bac_8"/>
    <property type="match status" value="1"/>
</dbReference>
<keyword evidence="2" id="KW-0574">Periplasm</keyword>
<gene>
    <name evidence="3" type="ORF">SAMN02982931_04298</name>
</gene>
<dbReference type="RefSeq" id="WP_175478576.1">
    <property type="nucleotide sequence ID" value="NZ_FMXQ01000011.1"/>
</dbReference>
<accession>A0A1G6EAY8</accession>